<reference evidence="6" key="3">
    <citation type="journal article" date="2019" name="Int. J. Syst. Evol. Microbiol.">
        <title>The Global Catalogue of Microorganisms (GCM) 10K type strain sequencing project: providing services to taxonomists for standard genome sequencing and annotation.</title>
        <authorList>
            <consortium name="The Broad Institute Genomics Platform"/>
            <consortium name="The Broad Institute Genome Sequencing Center for Infectious Disease"/>
            <person name="Wu L."/>
            <person name="Ma J."/>
        </authorList>
    </citation>
    <scope>NUCLEOTIDE SEQUENCE [LARGE SCALE GENOMIC DNA]</scope>
    <source>
        <strain evidence="6">CGMCC 1.11013</strain>
    </source>
</reference>
<dbReference type="GO" id="GO:0005694">
    <property type="term" value="C:chromosome"/>
    <property type="evidence" value="ECO:0007669"/>
    <property type="project" value="TreeGrafter"/>
</dbReference>
<accession>A0A069NLI6</accession>
<organism evidence="4 5">
    <name type="scientific">Caballeronia grimmiae</name>
    <dbReference type="NCBI Taxonomy" id="1071679"/>
    <lineage>
        <taxon>Bacteria</taxon>
        <taxon>Pseudomonadati</taxon>
        <taxon>Pseudomonadota</taxon>
        <taxon>Betaproteobacteria</taxon>
        <taxon>Burkholderiales</taxon>
        <taxon>Burkholderiaceae</taxon>
        <taxon>Caballeronia</taxon>
    </lineage>
</organism>
<reference evidence="3" key="1">
    <citation type="journal article" date="2014" name="Int. J. Syst. Evol. Microbiol.">
        <title>Complete genome of a new Firmicutes species belonging to the dominant human colonic microbiota ('Ruminococcus bicirculans') reveals two chromosomes and a selective capacity to utilize plant glucans.</title>
        <authorList>
            <consortium name="NISC Comparative Sequencing Program"/>
            <person name="Wegmann U."/>
            <person name="Louis P."/>
            <person name="Goesmann A."/>
            <person name="Henrissat B."/>
            <person name="Duncan S.H."/>
            <person name="Flint H.J."/>
        </authorList>
    </citation>
    <scope>NUCLEOTIDE SEQUENCE</scope>
    <source>
        <strain evidence="3">CGMCC 1.11013</strain>
    </source>
</reference>
<dbReference type="InterPro" id="IPR036086">
    <property type="entry name" value="ParB/Sulfiredoxin_sf"/>
</dbReference>
<comment type="caution">
    <text evidence="4">The sequence shown here is derived from an EMBL/GenBank/DDBJ whole genome shotgun (WGS) entry which is preliminary data.</text>
</comment>
<dbReference type="InterPro" id="IPR004437">
    <property type="entry name" value="ParB/RepB/Spo0J"/>
</dbReference>
<dbReference type="Gene3D" id="3.90.1530.10">
    <property type="entry name" value="Conserved hypothetical protein from pyrococcus furiosus pfu- 392566-001, ParB domain"/>
    <property type="match status" value="1"/>
</dbReference>
<comment type="similarity">
    <text evidence="1">Belongs to the ParB family.</text>
</comment>
<evidence type="ECO:0000259" key="2">
    <source>
        <dbReference type="SMART" id="SM00470"/>
    </source>
</evidence>
<dbReference type="AlphaFoldDB" id="A0A069NLI6"/>
<feature type="domain" description="ParB-like N-terminal" evidence="2">
    <location>
        <begin position="59"/>
        <end position="152"/>
    </location>
</feature>
<dbReference type="SUPFAM" id="SSF110849">
    <property type="entry name" value="ParB/Sulfiredoxin"/>
    <property type="match status" value="1"/>
</dbReference>
<dbReference type="OrthoDB" id="8526040at2"/>
<evidence type="ECO:0000313" key="3">
    <source>
        <dbReference type="EMBL" id="GGD93851.1"/>
    </source>
</evidence>
<keyword evidence="6" id="KW-1185">Reference proteome</keyword>
<dbReference type="PANTHER" id="PTHR33375:SF1">
    <property type="entry name" value="CHROMOSOME-PARTITIONING PROTEIN PARB-RELATED"/>
    <property type="match status" value="1"/>
</dbReference>
<reference evidence="3" key="4">
    <citation type="submission" date="2024-05" db="EMBL/GenBank/DDBJ databases">
        <authorList>
            <person name="Sun Q."/>
            <person name="Zhou Y."/>
        </authorList>
    </citation>
    <scope>NUCLEOTIDE SEQUENCE</scope>
    <source>
        <strain evidence="3">CGMCC 1.11013</strain>
    </source>
</reference>
<dbReference type="GO" id="GO:0003677">
    <property type="term" value="F:DNA binding"/>
    <property type="evidence" value="ECO:0007669"/>
    <property type="project" value="InterPro"/>
</dbReference>
<dbReference type="PANTHER" id="PTHR33375">
    <property type="entry name" value="CHROMOSOME-PARTITIONING PROTEIN PARB-RELATED"/>
    <property type="match status" value="1"/>
</dbReference>
<protein>
    <submittedName>
        <fullName evidence="4">Chromosome partitioning protein ParB</fullName>
    </submittedName>
</protein>
<evidence type="ECO:0000313" key="4">
    <source>
        <dbReference type="EMBL" id="KDR29343.1"/>
    </source>
</evidence>
<evidence type="ECO:0000313" key="5">
    <source>
        <dbReference type="Proteomes" id="UP000027439"/>
    </source>
</evidence>
<evidence type="ECO:0000256" key="1">
    <source>
        <dbReference type="ARBA" id="ARBA00006295"/>
    </source>
</evidence>
<gene>
    <name evidence="4" type="ORF">BG57_18275</name>
    <name evidence="3" type="ORF">GCM10010985_55680</name>
</gene>
<dbReference type="SUPFAM" id="SSF109709">
    <property type="entry name" value="KorB DNA-binding domain-like"/>
    <property type="match status" value="1"/>
</dbReference>
<dbReference type="EMBL" id="BMEG01000014">
    <property type="protein sequence ID" value="GGD93851.1"/>
    <property type="molecule type" value="Genomic_DNA"/>
</dbReference>
<reference evidence="4 5" key="2">
    <citation type="submission" date="2014-03" db="EMBL/GenBank/DDBJ databases">
        <title>Draft Genome Sequences of Four Burkholderia Strains.</title>
        <authorList>
            <person name="Liu X.Y."/>
            <person name="Li C.X."/>
            <person name="Xu J.H."/>
        </authorList>
    </citation>
    <scope>NUCLEOTIDE SEQUENCE [LARGE SCALE GENOMIC DNA]</scope>
    <source>
        <strain evidence="4 5">R27</strain>
    </source>
</reference>
<dbReference type="Proteomes" id="UP000597138">
    <property type="component" value="Unassembled WGS sequence"/>
</dbReference>
<dbReference type="NCBIfam" id="TIGR00180">
    <property type="entry name" value="parB_part"/>
    <property type="match status" value="1"/>
</dbReference>
<dbReference type="GO" id="GO:0007059">
    <property type="term" value="P:chromosome segregation"/>
    <property type="evidence" value="ECO:0007669"/>
    <property type="project" value="TreeGrafter"/>
</dbReference>
<name>A0A069NLI6_9BURK</name>
<dbReference type="Proteomes" id="UP000027439">
    <property type="component" value="Unassembled WGS sequence"/>
</dbReference>
<proteinExistence type="inferred from homology"/>
<evidence type="ECO:0000313" key="6">
    <source>
        <dbReference type="Proteomes" id="UP000597138"/>
    </source>
</evidence>
<dbReference type="STRING" id="1071679.BG57_18275"/>
<dbReference type="Pfam" id="PF02195">
    <property type="entry name" value="ParB_N"/>
    <property type="match status" value="1"/>
</dbReference>
<sequence>MAKLNLTSRVRAGMALERQSAEARLQKNAVAEIALRDAATVVGVPPFHGDDVATRVPRQKIKIADTVSNPYNPRTFYSAETIDGLARSLEVDGQLEPIKVTRLSEYPGKWVIIDGERRVRAAKSRGAEYIDAELHEERLENKALYLRAYKANKERDAQTVFDDAIAWSRLLEQGIYRDYSELAAAVNEAPTHVNKVILLNSLPPSFLSRMAQSSDTVGLAHAYNLKLILERGGQVVAEHWLQEILEGRASVRRLEQAASAEAPTRRAGSRRVHYQSRVQFKRRDGGPLGELKLFADGRTELSLQGVDGESQQMLAERMKQLIESWTRELDGEASV</sequence>
<dbReference type="EMBL" id="JFHE01000031">
    <property type="protein sequence ID" value="KDR29343.1"/>
    <property type="molecule type" value="Genomic_DNA"/>
</dbReference>
<dbReference type="SMART" id="SM00470">
    <property type="entry name" value="ParB"/>
    <property type="match status" value="1"/>
</dbReference>
<dbReference type="InterPro" id="IPR003115">
    <property type="entry name" value="ParB_N"/>
</dbReference>
<dbReference type="eggNOG" id="COG1475">
    <property type="taxonomic scope" value="Bacteria"/>
</dbReference>
<dbReference type="Gene3D" id="1.10.10.2830">
    <property type="match status" value="1"/>
</dbReference>
<dbReference type="InterPro" id="IPR050336">
    <property type="entry name" value="Chromosome_partition/occlusion"/>
</dbReference>